<reference evidence="20" key="1">
    <citation type="submission" date="2019-08" db="EMBL/GenBank/DDBJ databases">
        <title>The genome of the North American firefly Photinus pyralis.</title>
        <authorList>
            <consortium name="Photinus pyralis genome working group"/>
            <person name="Fallon T.R."/>
            <person name="Sander Lower S.E."/>
            <person name="Weng J.-K."/>
        </authorList>
    </citation>
    <scope>NUCLEOTIDE SEQUENCE</scope>
    <source>
        <strain evidence="20">TRF0915ILg1</strain>
        <tissue evidence="20">Whole body</tissue>
    </source>
</reference>
<comment type="subcellular location">
    <subcellularLocation>
        <location evidence="3">Cell membrane</location>
        <topology evidence="3">Lipid-anchor</topology>
        <topology evidence="3">GPI-anchor</topology>
    </subcellularLocation>
</comment>
<dbReference type="GO" id="GO:0006508">
    <property type="term" value="P:proteolysis"/>
    <property type="evidence" value="ECO:0007669"/>
    <property type="project" value="UniProtKB-KW"/>
</dbReference>
<evidence type="ECO:0000256" key="6">
    <source>
        <dbReference type="ARBA" id="ARBA00015611"/>
    </source>
</evidence>
<evidence type="ECO:0000256" key="16">
    <source>
        <dbReference type="ARBA" id="ARBA00023157"/>
    </source>
</evidence>
<dbReference type="FunFam" id="2.60.40.1910:FF:000008">
    <property type="entry name" value="Aminopeptidase"/>
    <property type="match status" value="1"/>
</dbReference>
<dbReference type="InterPro" id="IPR027268">
    <property type="entry name" value="Peptidase_M4/M1_CTD_sf"/>
</dbReference>
<keyword evidence="13" id="KW-0862">Zinc</keyword>
<comment type="cofactor">
    <cofactor evidence="2">
        <name>Zn(2+)</name>
        <dbReference type="ChEBI" id="CHEBI:29105"/>
    </cofactor>
</comment>
<dbReference type="Gene3D" id="1.25.50.20">
    <property type="match status" value="1"/>
</dbReference>
<dbReference type="GO" id="GO:0043171">
    <property type="term" value="P:peptide catabolic process"/>
    <property type="evidence" value="ECO:0007669"/>
    <property type="project" value="TreeGrafter"/>
</dbReference>
<evidence type="ECO:0000256" key="10">
    <source>
        <dbReference type="ARBA" id="ARBA00022723"/>
    </source>
</evidence>
<sequence>MLGYNTNLENILIEIIPINFSKFKNTVPKDLWDALQEKADNKRYLPVTLATIMQNWTEKAGYPVVNVNLIGKDVVLSQERFFFHKAKGPKSKYKWYIPISFTTDFEKQFNRTYARIWLTPNDNFVRIRNAIENEMSWIVINIQSTAFIRVNYHESLWRALEEALKKPGFDKIHVLNRAQIISDATNLARAGALSYEIALNILLYLKTETEYYPWYSAFDAFDYLFLRFNSGTEMTKLLNTHVLNLMQKLYRSVTIERFEPNHINTLKKVLTLRWACKLGHEESINNAMESFYSFRYNTIRIDPDYRSIVHCTTIRNSNDSQNWLYLRRRLAKTQQASEISLILNALGCTKDENLLYMYLKETIDPTSGIRPQDYTRVFLSVLSGNQEGIPVGLQFLKNNLQAIINNYGSLRNVVTILKALANRLTSRTLSKDFKAFIAENEELLEDISHATQSAIEACDENLEWVEKHSGELTRYLKENVYIETKVTEEIKSQRIQRLKSSSVKDLGVPTAKITTKSHVEMETLKSNIAHITPCNTLVVIIIMFNW</sequence>
<dbReference type="GO" id="GO:0005886">
    <property type="term" value="C:plasma membrane"/>
    <property type="evidence" value="ECO:0007669"/>
    <property type="project" value="UniProtKB-SubCell"/>
</dbReference>
<dbReference type="PANTHER" id="PTHR11533">
    <property type="entry name" value="PROTEASE M1 ZINC METALLOPROTEASE"/>
    <property type="match status" value="1"/>
</dbReference>
<evidence type="ECO:0000256" key="13">
    <source>
        <dbReference type="ARBA" id="ARBA00022833"/>
    </source>
</evidence>
<evidence type="ECO:0000256" key="7">
    <source>
        <dbReference type="ARBA" id="ARBA00022475"/>
    </source>
</evidence>
<evidence type="ECO:0000313" key="20">
    <source>
        <dbReference type="EMBL" id="KAF2896795.1"/>
    </source>
</evidence>
<comment type="similarity">
    <text evidence="4">Belongs to the peptidase M1 family.</text>
</comment>
<evidence type="ECO:0000256" key="8">
    <source>
        <dbReference type="ARBA" id="ARBA00022622"/>
    </source>
</evidence>
<dbReference type="EC" id="3.4.11.2" evidence="5"/>
<dbReference type="Pfam" id="PF11838">
    <property type="entry name" value="ERAP1_C"/>
    <property type="match status" value="1"/>
</dbReference>
<keyword evidence="16" id="KW-1015">Disulfide bond</keyword>
<dbReference type="PANTHER" id="PTHR11533:SF301">
    <property type="entry name" value="AMINOPEPTIDASE"/>
    <property type="match status" value="1"/>
</dbReference>
<keyword evidence="15" id="KW-0472">Membrane</keyword>
<evidence type="ECO:0000256" key="18">
    <source>
        <dbReference type="ARBA" id="ARBA00023288"/>
    </source>
</evidence>
<keyword evidence="21" id="KW-1185">Reference proteome</keyword>
<dbReference type="SUPFAM" id="SSF55486">
    <property type="entry name" value="Metalloproteases ('zincins'), catalytic domain"/>
    <property type="match status" value="1"/>
</dbReference>
<evidence type="ECO:0000256" key="5">
    <source>
        <dbReference type="ARBA" id="ARBA00012564"/>
    </source>
</evidence>
<evidence type="ECO:0000256" key="2">
    <source>
        <dbReference type="ARBA" id="ARBA00001947"/>
    </source>
</evidence>
<dbReference type="Gene3D" id="2.60.40.1910">
    <property type="match status" value="1"/>
</dbReference>
<dbReference type="Proteomes" id="UP000801492">
    <property type="component" value="Unassembled WGS sequence"/>
</dbReference>
<evidence type="ECO:0000256" key="12">
    <source>
        <dbReference type="ARBA" id="ARBA00022801"/>
    </source>
</evidence>
<evidence type="ECO:0000256" key="14">
    <source>
        <dbReference type="ARBA" id="ARBA00023049"/>
    </source>
</evidence>
<keyword evidence="14" id="KW-0482">Metalloprotease</keyword>
<keyword evidence="10" id="KW-0479">Metal-binding</keyword>
<organism evidence="20 21">
    <name type="scientific">Ignelater luminosus</name>
    <name type="common">Cucubano</name>
    <name type="synonym">Pyrophorus luminosus</name>
    <dbReference type="NCBI Taxonomy" id="2038154"/>
    <lineage>
        <taxon>Eukaryota</taxon>
        <taxon>Metazoa</taxon>
        <taxon>Ecdysozoa</taxon>
        <taxon>Arthropoda</taxon>
        <taxon>Hexapoda</taxon>
        <taxon>Insecta</taxon>
        <taxon>Pterygota</taxon>
        <taxon>Neoptera</taxon>
        <taxon>Endopterygota</taxon>
        <taxon>Coleoptera</taxon>
        <taxon>Polyphaga</taxon>
        <taxon>Elateriformia</taxon>
        <taxon>Elateroidea</taxon>
        <taxon>Elateridae</taxon>
        <taxon>Agrypninae</taxon>
        <taxon>Pyrophorini</taxon>
        <taxon>Ignelater</taxon>
    </lineage>
</organism>
<dbReference type="GO" id="GO:0016285">
    <property type="term" value="F:alanyl aminopeptidase activity"/>
    <property type="evidence" value="ECO:0007669"/>
    <property type="project" value="UniProtKB-EC"/>
</dbReference>
<dbReference type="Gene3D" id="1.10.390.10">
    <property type="entry name" value="Neutral Protease Domain 2"/>
    <property type="match status" value="1"/>
</dbReference>
<evidence type="ECO:0000256" key="17">
    <source>
        <dbReference type="ARBA" id="ARBA00023180"/>
    </source>
</evidence>
<feature type="domain" description="ERAP1-like C-terminal" evidence="19">
    <location>
        <begin position="137"/>
        <end position="456"/>
    </location>
</feature>
<evidence type="ECO:0000259" key="19">
    <source>
        <dbReference type="Pfam" id="PF11838"/>
    </source>
</evidence>
<keyword evidence="17" id="KW-0325">Glycoprotein</keyword>
<dbReference type="EMBL" id="VTPC01004742">
    <property type="protein sequence ID" value="KAF2896795.1"/>
    <property type="molecule type" value="Genomic_DNA"/>
</dbReference>
<dbReference type="OrthoDB" id="10031169at2759"/>
<dbReference type="GO" id="GO:0098552">
    <property type="term" value="C:side of membrane"/>
    <property type="evidence" value="ECO:0007669"/>
    <property type="project" value="UniProtKB-KW"/>
</dbReference>
<accession>A0A8K0CZW0</accession>
<dbReference type="GO" id="GO:0005615">
    <property type="term" value="C:extracellular space"/>
    <property type="evidence" value="ECO:0007669"/>
    <property type="project" value="TreeGrafter"/>
</dbReference>
<evidence type="ECO:0000256" key="3">
    <source>
        <dbReference type="ARBA" id="ARBA00004609"/>
    </source>
</evidence>
<comment type="catalytic activity">
    <reaction evidence="1">
        <text>Release of an N-terminal amino acid, Xaa-|-Yaa- from a peptide, amide or arylamide. Xaa is preferably Ala, but may be most amino acids including Pro (slow action). When a terminal hydrophobic residue is followed by a prolyl residue, the two may be released as an intact Xaa-Pro dipeptide.</text>
        <dbReference type="EC" id="3.4.11.2"/>
    </reaction>
</comment>
<keyword evidence="8" id="KW-0336">GPI-anchor</keyword>
<dbReference type="FunFam" id="1.25.50.20:FF:000001">
    <property type="entry name" value="Aminopeptidase"/>
    <property type="match status" value="1"/>
</dbReference>
<keyword evidence="11" id="KW-0732">Signal</keyword>
<evidence type="ECO:0000256" key="11">
    <source>
        <dbReference type="ARBA" id="ARBA00022729"/>
    </source>
</evidence>
<name>A0A8K0CZW0_IGNLU</name>
<evidence type="ECO:0000256" key="4">
    <source>
        <dbReference type="ARBA" id="ARBA00010136"/>
    </source>
</evidence>
<dbReference type="GO" id="GO:0070006">
    <property type="term" value="F:metalloaminopeptidase activity"/>
    <property type="evidence" value="ECO:0007669"/>
    <property type="project" value="TreeGrafter"/>
</dbReference>
<evidence type="ECO:0000256" key="15">
    <source>
        <dbReference type="ARBA" id="ARBA00023136"/>
    </source>
</evidence>
<proteinExistence type="inferred from homology"/>
<protein>
    <recommendedName>
        <fullName evidence="6">Aminopeptidase N</fullName>
        <ecNumber evidence="5">3.4.11.2</ecNumber>
    </recommendedName>
</protein>
<dbReference type="GO" id="GO:0042277">
    <property type="term" value="F:peptide binding"/>
    <property type="evidence" value="ECO:0007669"/>
    <property type="project" value="TreeGrafter"/>
</dbReference>
<dbReference type="GO" id="GO:0008270">
    <property type="term" value="F:zinc ion binding"/>
    <property type="evidence" value="ECO:0007669"/>
    <property type="project" value="TreeGrafter"/>
</dbReference>
<gene>
    <name evidence="20" type="ORF">ILUMI_09379</name>
</gene>
<keyword evidence="9" id="KW-0645">Protease</keyword>
<keyword evidence="7" id="KW-1003">Cell membrane</keyword>
<keyword evidence="12" id="KW-0378">Hydrolase</keyword>
<evidence type="ECO:0000256" key="1">
    <source>
        <dbReference type="ARBA" id="ARBA00000098"/>
    </source>
</evidence>
<evidence type="ECO:0000313" key="21">
    <source>
        <dbReference type="Proteomes" id="UP000801492"/>
    </source>
</evidence>
<dbReference type="GO" id="GO:0005737">
    <property type="term" value="C:cytoplasm"/>
    <property type="evidence" value="ECO:0007669"/>
    <property type="project" value="TreeGrafter"/>
</dbReference>
<keyword evidence="18" id="KW-0449">Lipoprotein</keyword>
<evidence type="ECO:0000256" key="9">
    <source>
        <dbReference type="ARBA" id="ARBA00022670"/>
    </source>
</evidence>
<dbReference type="InterPro" id="IPR024571">
    <property type="entry name" value="ERAP1-like_C_dom"/>
</dbReference>
<dbReference type="AlphaFoldDB" id="A0A8K0CZW0"/>
<comment type="caution">
    <text evidence="20">The sequence shown here is derived from an EMBL/GenBank/DDBJ whole genome shotgun (WGS) entry which is preliminary data.</text>
</comment>
<dbReference type="InterPro" id="IPR050344">
    <property type="entry name" value="Peptidase_M1_aminopeptidases"/>
</dbReference>